<protein>
    <recommendedName>
        <fullName evidence="3">AB hydrolase-1 domain-containing protein</fullName>
    </recommendedName>
</protein>
<reference evidence="1 2" key="1">
    <citation type="submission" date="2016-02" db="EMBL/GenBank/DDBJ databases">
        <title>Genome sequencing of a beta-galactosidase producing bacteria Rhizobium sp. 59.</title>
        <authorList>
            <person name="Wang D."/>
            <person name="Kot W."/>
            <person name="Qin Y."/>
            <person name="Hansen L."/>
            <person name="Naqvi K."/>
            <person name="Rensing C."/>
        </authorList>
    </citation>
    <scope>NUCLEOTIDE SEQUENCE [LARGE SCALE GENOMIC DNA]</scope>
    <source>
        <strain evidence="1 2">59</strain>
    </source>
</reference>
<dbReference type="Gene3D" id="3.40.50.1820">
    <property type="entry name" value="alpha/beta hydrolase"/>
    <property type="match status" value="1"/>
</dbReference>
<dbReference type="RefSeq" id="WP_071834704.1">
    <property type="nucleotide sequence ID" value="NZ_LSRP01000110.1"/>
</dbReference>
<evidence type="ECO:0000313" key="2">
    <source>
        <dbReference type="Proteomes" id="UP000182661"/>
    </source>
</evidence>
<evidence type="ECO:0000313" key="1">
    <source>
        <dbReference type="EMBL" id="OJF92879.1"/>
    </source>
</evidence>
<dbReference type="Proteomes" id="UP000182661">
    <property type="component" value="Unassembled WGS sequence"/>
</dbReference>
<evidence type="ECO:0008006" key="3">
    <source>
        <dbReference type="Google" id="ProtNLM"/>
    </source>
</evidence>
<organism evidence="1 2">
    <name type="scientific">Pararhizobium antarcticum</name>
    <dbReference type="NCBI Taxonomy" id="1798805"/>
    <lineage>
        <taxon>Bacteria</taxon>
        <taxon>Pseudomonadati</taxon>
        <taxon>Pseudomonadota</taxon>
        <taxon>Alphaproteobacteria</taxon>
        <taxon>Hyphomicrobiales</taxon>
        <taxon>Rhizobiaceae</taxon>
        <taxon>Rhizobium/Agrobacterium group</taxon>
        <taxon>Pararhizobium</taxon>
    </lineage>
</organism>
<sequence length="146" mass="15583">MLIGTKARHRPDPALHRQAVEMIRADGLEMAWQTFWQPLFSPSAPRHVMAAARAIALAQRPASIALGVDVFHARPSRDDFLAGCSVPVIVVTGADDVAPGQAVSAQQANEAPMGRLCVVPACGHYVPMEKPETINAILSDLIAELA</sequence>
<dbReference type="EMBL" id="LSRP01000110">
    <property type="protein sequence ID" value="OJF92879.1"/>
    <property type="molecule type" value="Genomic_DNA"/>
</dbReference>
<accession>A0A657LNB3</accession>
<gene>
    <name evidence="1" type="ORF">AX760_21865</name>
</gene>
<comment type="caution">
    <text evidence="1">The sequence shown here is derived from an EMBL/GenBank/DDBJ whole genome shotgun (WGS) entry which is preliminary data.</text>
</comment>
<name>A0A657LNB3_9HYPH</name>
<dbReference type="OrthoDB" id="5491135at2"/>
<dbReference type="InterPro" id="IPR029058">
    <property type="entry name" value="AB_hydrolase_fold"/>
</dbReference>
<proteinExistence type="predicted"/>
<dbReference type="SUPFAM" id="SSF53474">
    <property type="entry name" value="alpha/beta-Hydrolases"/>
    <property type="match status" value="1"/>
</dbReference>
<dbReference type="AlphaFoldDB" id="A0A657LNB3"/>
<keyword evidence="2" id="KW-1185">Reference proteome</keyword>